<comment type="caution">
    <text evidence="2">The sequence shown here is derived from an EMBL/GenBank/DDBJ whole genome shotgun (WGS) entry which is preliminary data.</text>
</comment>
<keyword evidence="1" id="KW-1133">Transmembrane helix</keyword>
<name>A0A0L1JNR0_9RHOB</name>
<dbReference type="EMBL" id="AQQZ01000005">
    <property type="protein sequence ID" value="KNG93352.1"/>
    <property type="molecule type" value="Genomic_DNA"/>
</dbReference>
<dbReference type="AlphaFoldDB" id="A0A0L1JNR0"/>
<accession>A0A0L1JNR0</accession>
<protein>
    <recommendedName>
        <fullName evidence="4">Lipopolysaccharide export system protein LptC</fullName>
    </recommendedName>
</protein>
<sequence length="199" mass="20995">MLRDDLYSQVVSWLKVLLPLAALALLSTLFMLSSKVEYGDIPVAQRDLANRASKQQITAPYYTGATDDGALVSMTATAAKPDPDAPGRVSADGLWTRIDLSDGTVLTFRADAATIDEPEDRADLTGNVRIESSNGYVMLTEGLRSSMRAVAAESMGPVKATGPAGKLDAGKLKITADDASGAVQLVFTNGVKLVYEPAT</sequence>
<dbReference type="Proteomes" id="UP000036938">
    <property type="component" value="Unassembled WGS sequence"/>
</dbReference>
<dbReference type="Pfam" id="PF06835">
    <property type="entry name" value="LptC"/>
    <property type="match status" value="1"/>
</dbReference>
<reference evidence="2 3" key="1">
    <citation type="journal article" date="2015" name="Int. J. Syst. Evol. Microbiol.">
        <title>Aestuariivita atlantica sp. nov., isolated from deep sea sediment of the Atlantic Ocean.</title>
        <authorList>
            <person name="Li G."/>
            <person name="Lai Q."/>
            <person name="Du Y."/>
            <person name="Liu X."/>
            <person name="Sun F."/>
            <person name="Shao Z."/>
        </authorList>
    </citation>
    <scope>NUCLEOTIDE SEQUENCE [LARGE SCALE GENOMIC DNA]</scope>
    <source>
        <strain evidence="2 3">22II-S11-z3</strain>
    </source>
</reference>
<keyword evidence="1" id="KW-0812">Transmembrane</keyword>
<organism evidence="2 3">
    <name type="scientific">Pseudaestuariivita atlantica</name>
    <dbReference type="NCBI Taxonomy" id="1317121"/>
    <lineage>
        <taxon>Bacteria</taxon>
        <taxon>Pseudomonadati</taxon>
        <taxon>Pseudomonadota</taxon>
        <taxon>Alphaproteobacteria</taxon>
        <taxon>Rhodobacterales</taxon>
        <taxon>Paracoccaceae</taxon>
        <taxon>Pseudaestuariivita</taxon>
    </lineage>
</organism>
<evidence type="ECO:0000256" key="1">
    <source>
        <dbReference type="SAM" id="Phobius"/>
    </source>
</evidence>
<evidence type="ECO:0000313" key="3">
    <source>
        <dbReference type="Proteomes" id="UP000036938"/>
    </source>
</evidence>
<gene>
    <name evidence="2" type="ORF">ATO11_13000</name>
</gene>
<feature type="transmembrane region" description="Helical" evidence="1">
    <location>
        <begin position="12"/>
        <end position="32"/>
    </location>
</feature>
<keyword evidence="1" id="KW-0472">Membrane</keyword>
<proteinExistence type="predicted"/>
<keyword evidence="3" id="KW-1185">Reference proteome</keyword>
<dbReference type="InterPro" id="IPR010664">
    <property type="entry name" value="LipoPS_assembly_LptC-rel"/>
</dbReference>
<evidence type="ECO:0000313" key="2">
    <source>
        <dbReference type="EMBL" id="KNG93352.1"/>
    </source>
</evidence>
<evidence type="ECO:0008006" key="4">
    <source>
        <dbReference type="Google" id="ProtNLM"/>
    </source>
</evidence>
<dbReference type="STRING" id="1317121.ATO11_13000"/>